<evidence type="ECO:0000313" key="2">
    <source>
        <dbReference type="EMBL" id="RPB22633.1"/>
    </source>
</evidence>
<proteinExistence type="predicted"/>
<evidence type="ECO:0000256" key="1">
    <source>
        <dbReference type="SAM" id="MobiDB-lite"/>
    </source>
</evidence>
<keyword evidence="3" id="KW-1185">Reference proteome</keyword>
<reference evidence="2 3" key="1">
    <citation type="journal article" date="2018" name="Nat. Ecol. Evol.">
        <title>Pezizomycetes genomes reveal the molecular basis of ectomycorrhizal truffle lifestyle.</title>
        <authorList>
            <person name="Murat C."/>
            <person name="Payen T."/>
            <person name="Noel B."/>
            <person name="Kuo A."/>
            <person name="Morin E."/>
            <person name="Chen J."/>
            <person name="Kohler A."/>
            <person name="Krizsan K."/>
            <person name="Balestrini R."/>
            <person name="Da Silva C."/>
            <person name="Montanini B."/>
            <person name="Hainaut M."/>
            <person name="Levati E."/>
            <person name="Barry K.W."/>
            <person name="Belfiori B."/>
            <person name="Cichocki N."/>
            <person name="Clum A."/>
            <person name="Dockter R.B."/>
            <person name="Fauchery L."/>
            <person name="Guy J."/>
            <person name="Iotti M."/>
            <person name="Le Tacon F."/>
            <person name="Lindquist E.A."/>
            <person name="Lipzen A."/>
            <person name="Malagnac F."/>
            <person name="Mello A."/>
            <person name="Molinier V."/>
            <person name="Miyauchi S."/>
            <person name="Poulain J."/>
            <person name="Riccioni C."/>
            <person name="Rubini A."/>
            <person name="Sitrit Y."/>
            <person name="Splivallo R."/>
            <person name="Traeger S."/>
            <person name="Wang M."/>
            <person name="Zifcakova L."/>
            <person name="Wipf D."/>
            <person name="Zambonelli A."/>
            <person name="Paolocci F."/>
            <person name="Nowrousian M."/>
            <person name="Ottonello S."/>
            <person name="Baldrian P."/>
            <person name="Spatafora J.W."/>
            <person name="Henrissat B."/>
            <person name="Nagy L.G."/>
            <person name="Aury J.M."/>
            <person name="Wincker P."/>
            <person name="Grigoriev I.V."/>
            <person name="Bonfante P."/>
            <person name="Martin F.M."/>
        </authorList>
    </citation>
    <scope>NUCLEOTIDE SEQUENCE [LARGE SCALE GENOMIC DNA]</scope>
    <source>
        <strain evidence="2 3">ATCC MYA-4762</strain>
    </source>
</reference>
<accession>A0A3N4LIC0</accession>
<feature type="region of interest" description="Disordered" evidence="1">
    <location>
        <begin position="327"/>
        <end position="354"/>
    </location>
</feature>
<organism evidence="2 3">
    <name type="scientific">Terfezia boudieri ATCC MYA-4762</name>
    <dbReference type="NCBI Taxonomy" id="1051890"/>
    <lineage>
        <taxon>Eukaryota</taxon>
        <taxon>Fungi</taxon>
        <taxon>Dikarya</taxon>
        <taxon>Ascomycota</taxon>
        <taxon>Pezizomycotina</taxon>
        <taxon>Pezizomycetes</taxon>
        <taxon>Pezizales</taxon>
        <taxon>Pezizaceae</taxon>
        <taxon>Terfezia</taxon>
    </lineage>
</organism>
<gene>
    <name evidence="2" type="ORF">L211DRAFT_869132</name>
</gene>
<protein>
    <submittedName>
        <fullName evidence="2">Uncharacterized protein</fullName>
    </submittedName>
</protein>
<feature type="compositionally biased region" description="Polar residues" evidence="1">
    <location>
        <begin position="48"/>
        <end position="59"/>
    </location>
</feature>
<evidence type="ECO:0000313" key="3">
    <source>
        <dbReference type="Proteomes" id="UP000267821"/>
    </source>
</evidence>
<dbReference type="Proteomes" id="UP000267821">
    <property type="component" value="Unassembled WGS sequence"/>
</dbReference>
<sequence length="395" mass="43896">MSTSFTAPIRTPDTFGRHIWGPCSTTSSSGSSGSDSDASSDISGYSKRPSTPDGSQYSRRTQDMVDMAEGIIKQTSMESEAVVLAVGSKERIKEYVTKTRRNTKAATRFRSATIREIATLIYTYIGYESIPSTLEPAFDDYNLTSYFITRKDYTHFIHGEVSLVARALQLANTRDTHTLLKFVSPAFLSPLNVTVHTVTLSDALEAISWLETTSLTKVSTTLGWTTATAQDIRVFITAARKLLPPWSLQPGFTLTKANSEVSLKKFVLFAREQNFTLMAKARAWGFQALAAKRKKFFDKANKEGLIPSLQDLNAKASKEEFEQLKEDTNAKASKEEFEQLKEDTNAKASKEETKAEFEQLKKGNEAKLDGLKEIISLVLKGHPLAEEIGTRLQNL</sequence>
<feature type="compositionally biased region" description="Low complexity" evidence="1">
    <location>
        <begin position="24"/>
        <end position="46"/>
    </location>
</feature>
<dbReference type="OrthoDB" id="5455865at2759"/>
<feature type="region of interest" description="Disordered" evidence="1">
    <location>
        <begin position="1"/>
        <end position="61"/>
    </location>
</feature>
<name>A0A3N4LIC0_9PEZI</name>
<dbReference type="AlphaFoldDB" id="A0A3N4LIC0"/>
<dbReference type="EMBL" id="ML121550">
    <property type="protein sequence ID" value="RPB22633.1"/>
    <property type="molecule type" value="Genomic_DNA"/>
</dbReference>
<dbReference type="InParanoid" id="A0A3N4LIC0"/>